<dbReference type="PANTHER" id="PTHR31270:SF1">
    <property type="entry name" value="GLUTAMINYL-PEPTIDE CYCLOTRANSFERASE"/>
    <property type="match status" value="1"/>
</dbReference>
<protein>
    <submittedName>
        <fullName evidence="2">Glutaminyl-peptide cyclotransferase</fullName>
    </submittedName>
</protein>
<name>A0ABW7P1T6_9GAMM</name>
<dbReference type="Proteomes" id="UP001610706">
    <property type="component" value="Unassembled WGS sequence"/>
</dbReference>
<evidence type="ECO:0000313" key="3">
    <source>
        <dbReference type="Proteomes" id="UP001610706"/>
    </source>
</evidence>
<dbReference type="InterPro" id="IPR007788">
    <property type="entry name" value="QCT"/>
</dbReference>
<dbReference type="EMBL" id="JBGFTR010000011">
    <property type="protein sequence ID" value="MFH7565321.1"/>
    <property type="molecule type" value="Genomic_DNA"/>
</dbReference>
<comment type="caution">
    <text evidence="2">The sequence shown here is derived from an EMBL/GenBank/DDBJ whole genome shotgun (WGS) entry which is preliminary data.</text>
</comment>
<feature type="signal peptide" evidence="1">
    <location>
        <begin position="1"/>
        <end position="20"/>
    </location>
</feature>
<organism evidence="2 3">
    <name type="scientific">Oceanimonas smirnovii</name>
    <dbReference type="NCBI Taxonomy" id="264574"/>
    <lineage>
        <taxon>Bacteria</taxon>
        <taxon>Pseudomonadati</taxon>
        <taxon>Pseudomonadota</taxon>
        <taxon>Gammaproteobacteria</taxon>
        <taxon>Aeromonadales</taxon>
        <taxon>Aeromonadaceae</taxon>
        <taxon>Oceanimonas</taxon>
    </lineage>
</organism>
<dbReference type="PANTHER" id="PTHR31270">
    <property type="entry name" value="GLUTAMINYL-PEPTIDE CYCLOTRANSFERASE"/>
    <property type="match status" value="1"/>
</dbReference>
<dbReference type="InterPro" id="IPR011044">
    <property type="entry name" value="Quino_amine_DH_bsu"/>
</dbReference>
<dbReference type="RefSeq" id="WP_346351101.1">
    <property type="nucleotide sequence ID" value="NZ_CP166302.1"/>
</dbReference>
<evidence type="ECO:0000256" key="1">
    <source>
        <dbReference type="SAM" id="SignalP"/>
    </source>
</evidence>
<feature type="chain" id="PRO_5046874441" evidence="1">
    <location>
        <begin position="21"/>
        <end position="251"/>
    </location>
</feature>
<sequence length="251" mass="28261">MTRRLLWLLYWLAAPLPAAEALKVEVLQSLPHDIRAFTQGLEWHEGLLYQSTGLYGQSSIRVLNAGNGKLKQQRPLSGSLFGEGITRVGNRLIQLTWKEGRALVWRLPELAMESGFTYEGEGWGLCYDGRHLWMSDGSASLQQRRLSDFGLQQRLPVTLNGKLQYQLNALACVGEHIYANVWKQSHILRIHKASGRVDGVIDATVLLPLSGRIKDADAVLNGIAHDPQTGDFYLTGKWWSRLFRVRFVPAD</sequence>
<keyword evidence="1" id="KW-0732">Signal</keyword>
<reference evidence="2 3" key="1">
    <citation type="submission" date="2024-08" db="EMBL/GenBank/DDBJ databases">
        <title>Oceanimonas smirnovii Genome sequencing and assembly.</title>
        <authorList>
            <person name="Tang B."/>
        </authorList>
    </citation>
    <scope>NUCLEOTIDE SEQUENCE [LARGE SCALE GENOMIC DNA]</scope>
    <source>
        <strain evidence="2 3">OS2020-119</strain>
    </source>
</reference>
<keyword evidence="3" id="KW-1185">Reference proteome</keyword>
<proteinExistence type="predicted"/>
<dbReference type="Pfam" id="PF05096">
    <property type="entry name" value="Glu_cyclase_2"/>
    <property type="match status" value="1"/>
</dbReference>
<dbReference type="SUPFAM" id="SSF50969">
    <property type="entry name" value="YVTN repeat-like/Quinoprotein amine dehydrogenase"/>
    <property type="match status" value="1"/>
</dbReference>
<accession>A0ABW7P1T6</accession>
<evidence type="ECO:0000313" key="2">
    <source>
        <dbReference type="EMBL" id="MFH7565321.1"/>
    </source>
</evidence>
<gene>
    <name evidence="2" type="ORF">AB9R89_08295</name>
</gene>